<evidence type="ECO:0000256" key="5">
    <source>
        <dbReference type="ARBA" id="ARBA00022729"/>
    </source>
</evidence>
<dbReference type="CDD" id="cd00054">
    <property type="entry name" value="EGF_CA"/>
    <property type="match status" value="2"/>
</dbReference>
<dbReference type="SMART" id="SM00181">
    <property type="entry name" value="EGF"/>
    <property type="match status" value="2"/>
</dbReference>
<comment type="caution">
    <text evidence="10">Lacks conserved residue(s) required for the propagation of feature annotation.</text>
</comment>
<evidence type="ECO:0000256" key="6">
    <source>
        <dbReference type="ARBA" id="ARBA00022737"/>
    </source>
</evidence>
<dbReference type="SUPFAM" id="SSF57196">
    <property type="entry name" value="EGF/Laminin"/>
    <property type="match status" value="1"/>
</dbReference>
<dbReference type="InterPro" id="IPR050751">
    <property type="entry name" value="ECM_structural_protein"/>
</dbReference>
<dbReference type="PROSITE" id="PS00010">
    <property type="entry name" value="ASX_HYDROXYL"/>
    <property type="match status" value="2"/>
</dbReference>
<dbReference type="InterPro" id="IPR009030">
    <property type="entry name" value="Growth_fac_rcpt_cys_sf"/>
</dbReference>
<feature type="domain" description="EGF-like" evidence="12">
    <location>
        <begin position="99"/>
        <end position="135"/>
    </location>
</feature>
<dbReference type="FunFam" id="2.10.25.10:FF:000038">
    <property type="entry name" value="Fibrillin 2"/>
    <property type="match status" value="1"/>
</dbReference>
<dbReference type="PROSITE" id="PS50026">
    <property type="entry name" value="EGF_3"/>
    <property type="match status" value="2"/>
</dbReference>
<evidence type="ECO:0000256" key="4">
    <source>
        <dbReference type="ARBA" id="ARBA00022536"/>
    </source>
</evidence>
<dbReference type="PANTHER" id="PTHR24034">
    <property type="entry name" value="EGF-LIKE DOMAIN-CONTAINING PROTEIN"/>
    <property type="match status" value="1"/>
</dbReference>
<keyword evidence="6" id="KW-0677">Repeat</keyword>
<dbReference type="GO" id="GO:0005509">
    <property type="term" value="F:calcium ion binding"/>
    <property type="evidence" value="ECO:0007669"/>
    <property type="project" value="InterPro"/>
</dbReference>
<reference evidence="13" key="1">
    <citation type="submission" date="2015-07" db="EMBL/GenBank/DDBJ databases">
        <title>MeaNS - Measles Nucleotide Surveillance Program.</title>
        <authorList>
            <person name="Tran T."/>
            <person name="Druce J."/>
        </authorList>
    </citation>
    <scope>NUCLEOTIDE SEQUENCE</scope>
    <source>
        <strain evidence="13">UCB-OBI-ISO-001</strain>
        <tissue evidence="13">Gonad</tissue>
    </source>
</reference>
<name>A0A0L8I0H5_OCTBM</name>
<dbReference type="InterPro" id="IPR018097">
    <property type="entry name" value="EGF_Ca-bd_CS"/>
</dbReference>
<dbReference type="Gene3D" id="2.10.25.10">
    <property type="entry name" value="Laminin"/>
    <property type="match status" value="2"/>
</dbReference>
<evidence type="ECO:0000256" key="10">
    <source>
        <dbReference type="PROSITE-ProRule" id="PRU00076"/>
    </source>
</evidence>
<dbReference type="Pfam" id="PF07645">
    <property type="entry name" value="EGF_CA"/>
    <property type="match status" value="2"/>
</dbReference>
<evidence type="ECO:0000256" key="9">
    <source>
        <dbReference type="ARBA" id="ARBA00023180"/>
    </source>
</evidence>
<dbReference type="SUPFAM" id="SSF57184">
    <property type="entry name" value="Growth factor receptor domain"/>
    <property type="match status" value="1"/>
</dbReference>
<dbReference type="PROSITE" id="PS01187">
    <property type="entry name" value="EGF_CA"/>
    <property type="match status" value="1"/>
</dbReference>
<evidence type="ECO:0000259" key="12">
    <source>
        <dbReference type="PROSITE" id="PS50026"/>
    </source>
</evidence>
<evidence type="ECO:0000256" key="8">
    <source>
        <dbReference type="ARBA" id="ARBA00023157"/>
    </source>
</evidence>
<organism evidence="13">
    <name type="scientific">Octopus bimaculoides</name>
    <name type="common">California two-spotted octopus</name>
    <dbReference type="NCBI Taxonomy" id="37653"/>
    <lineage>
        <taxon>Eukaryota</taxon>
        <taxon>Metazoa</taxon>
        <taxon>Spiralia</taxon>
        <taxon>Lophotrochozoa</taxon>
        <taxon>Mollusca</taxon>
        <taxon>Cephalopoda</taxon>
        <taxon>Coleoidea</taxon>
        <taxon>Octopodiformes</taxon>
        <taxon>Octopoda</taxon>
        <taxon>Incirrata</taxon>
        <taxon>Octopodidae</taxon>
        <taxon>Octopus</taxon>
    </lineage>
</organism>
<keyword evidence="5 11" id="KW-0732">Signal</keyword>
<sequence>MKNLVHITFLFVASLCLIEGQTTTEKTPVTVPDADPLFHWPRAGTCRYPCLKTVSYLKTRSSWCWIRKCTKYSTAYRKEKSVCTRCCKGWIGSPANCKDYNECLKNPCHFSAICQNTPGSYKCICKSGYKLVNGKCVDYNECLNNPCHSSAICRNIPGSYECGCKRGYRMTDGKCVGK</sequence>
<keyword evidence="3" id="KW-0272">Extracellular matrix</keyword>
<keyword evidence="8" id="KW-1015">Disulfide bond</keyword>
<dbReference type="OrthoDB" id="41109at2759"/>
<evidence type="ECO:0000256" key="1">
    <source>
        <dbReference type="ARBA" id="ARBA00004498"/>
    </source>
</evidence>
<dbReference type="FunFam" id="2.10.25.10:FF:000210">
    <property type="entry name" value="Hemicentin 1"/>
    <property type="match status" value="1"/>
</dbReference>
<dbReference type="AlphaFoldDB" id="A0A0L8I0H5"/>
<gene>
    <name evidence="13" type="ORF">OCBIM_22000093mg</name>
</gene>
<protein>
    <recommendedName>
        <fullName evidence="12">EGF-like domain-containing protein</fullName>
    </recommendedName>
</protein>
<evidence type="ECO:0000256" key="11">
    <source>
        <dbReference type="SAM" id="SignalP"/>
    </source>
</evidence>
<proteinExistence type="predicted"/>
<dbReference type="InterPro" id="IPR000742">
    <property type="entry name" value="EGF"/>
</dbReference>
<dbReference type="EMBL" id="KQ416839">
    <property type="protein sequence ID" value="KOF94934.1"/>
    <property type="molecule type" value="Genomic_DNA"/>
</dbReference>
<accession>A0A0L8I0H5</accession>
<dbReference type="InterPro" id="IPR000152">
    <property type="entry name" value="EGF-type_Asp/Asn_hydroxyl_site"/>
</dbReference>
<keyword evidence="9" id="KW-0325">Glycoprotein</keyword>
<evidence type="ECO:0000256" key="2">
    <source>
        <dbReference type="ARBA" id="ARBA00022525"/>
    </source>
</evidence>
<feature type="chain" id="PRO_5005584149" description="EGF-like domain-containing protein" evidence="11">
    <location>
        <begin position="21"/>
        <end position="178"/>
    </location>
</feature>
<evidence type="ECO:0000256" key="7">
    <source>
        <dbReference type="ARBA" id="ARBA00022837"/>
    </source>
</evidence>
<dbReference type="STRING" id="37653.A0A0L8I0H5"/>
<evidence type="ECO:0000313" key="13">
    <source>
        <dbReference type="EMBL" id="KOF94934.1"/>
    </source>
</evidence>
<keyword evidence="2" id="KW-0964">Secreted</keyword>
<dbReference type="KEGG" id="obi:106867472"/>
<feature type="domain" description="EGF-like" evidence="12">
    <location>
        <begin position="138"/>
        <end position="176"/>
    </location>
</feature>
<dbReference type="InterPro" id="IPR001881">
    <property type="entry name" value="EGF-like_Ca-bd_dom"/>
</dbReference>
<keyword evidence="7" id="KW-0106">Calcium</keyword>
<keyword evidence="4 10" id="KW-0245">EGF-like domain</keyword>
<evidence type="ECO:0000256" key="3">
    <source>
        <dbReference type="ARBA" id="ARBA00022530"/>
    </source>
</evidence>
<dbReference type="SMART" id="SM00179">
    <property type="entry name" value="EGF_CA"/>
    <property type="match status" value="2"/>
</dbReference>
<feature type="signal peptide" evidence="11">
    <location>
        <begin position="1"/>
        <end position="20"/>
    </location>
</feature>
<dbReference type="PROSITE" id="PS01186">
    <property type="entry name" value="EGF_2"/>
    <property type="match status" value="1"/>
</dbReference>
<dbReference type="InterPro" id="IPR049883">
    <property type="entry name" value="NOTCH1_EGF-like"/>
</dbReference>
<comment type="subcellular location">
    <subcellularLocation>
        <location evidence="1">Secreted</location>
        <location evidence="1">Extracellular space</location>
        <location evidence="1">Extracellular matrix</location>
    </subcellularLocation>
</comment>
<dbReference type="PANTHER" id="PTHR24034:SF89">
    <property type="entry name" value="COMPLEMENT COMPONENT C1Q RECEPTOR"/>
    <property type="match status" value="1"/>
</dbReference>